<dbReference type="InterPro" id="IPR029061">
    <property type="entry name" value="THDP-binding"/>
</dbReference>
<dbReference type="SUPFAM" id="SSF52518">
    <property type="entry name" value="Thiamin diphosphate-binding fold (THDP-binding)"/>
    <property type="match status" value="1"/>
</dbReference>
<evidence type="ECO:0008006" key="9">
    <source>
        <dbReference type="Google" id="ProtNLM"/>
    </source>
</evidence>
<dbReference type="EMBL" id="BAFB01000170">
    <property type="protein sequence ID" value="GAB35631.1"/>
    <property type="molecule type" value="Genomic_DNA"/>
</dbReference>
<evidence type="ECO:0000313" key="7">
    <source>
        <dbReference type="EMBL" id="GAB35631.1"/>
    </source>
</evidence>
<dbReference type="Gene3D" id="3.40.50.970">
    <property type="match status" value="1"/>
</dbReference>
<evidence type="ECO:0000256" key="4">
    <source>
        <dbReference type="SAM" id="MobiDB-lite"/>
    </source>
</evidence>
<feature type="domain" description="Aldehyde dehydrogenase" evidence="5">
    <location>
        <begin position="236"/>
        <end position="297"/>
    </location>
</feature>
<name>H5TQ73_GORO1</name>
<evidence type="ECO:0000256" key="2">
    <source>
        <dbReference type="ARBA" id="ARBA00023002"/>
    </source>
</evidence>
<dbReference type="GO" id="GO:0030976">
    <property type="term" value="F:thiamine pyrophosphate binding"/>
    <property type="evidence" value="ECO:0007669"/>
    <property type="project" value="InterPro"/>
</dbReference>
<reference evidence="7" key="1">
    <citation type="submission" date="2012-02" db="EMBL/GenBank/DDBJ databases">
        <title>Whole genome shotgun sequence of Gordonia otitidis NBRC 100426.</title>
        <authorList>
            <person name="Yoshida I."/>
            <person name="Hosoyama A."/>
            <person name="Tsuchikane K."/>
            <person name="Katsumata H."/>
            <person name="Yamazaki S."/>
            <person name="Fujita N."/>
        </authorList>
    </citation>
    <scope>NUCLEOTIDE SEQUENCE [LARGE SCALE GENOMIC DNA]</scope>
    <source>
        <strain evidence="7">NBRC 100426</strain>
    </source>
</reference>
<keyword evidence="2" id="KW-0560">Oxidoreductase</keyword>
<proteinExistence type="predicted"/>
<feature type="non-terminal residue" evidence="7">
    <location>
        <position position="297"/>
    </location>
</feature>
<accession>H5TQ73</accession>
<keyword evidence="8" id="KW-1185">Reference proteome</keyword>
<dbReference type="InterPro" id="IPR016162">
    <property type="entry name" value="Ald_DH_N"/>
</dbReference>
<evidence type="ECO:0000256" key="1">
    <source>
        <dbReference type="ARBA" id="ARBA00022793"/>
    </source>
</evidence>
<dbReference type="AlphaFoldDB" id="H5TQ73"/>
<dbReference type="GO" id="GO:0016831">
    <property type="term" value="F:carboxy-lyase activity"/>
    <property type="evidence" value="ECO:0007669"/>
    <property type="project" value="UniProtKB-KW"/>
</dbReference>
<dbReference type="InterPro" id="IPR016161">
    <property type="entry name" value="Ald_DH/histidinol_DH"/>
</dbReference>
<comment type="caution">
    <text evidence="7">The sequence shown here is derived from an EMBL/GenBank/DDBJ whole genome shotgun (WGS) entry which is preliminary data.</text>
</comment>
<dbReference type="SUPFAM" id="SSF53720">
    <property type="entry name" value="ALDH-like"/>
    <property type="match status" value="1"/>
</dbReference>
<dbReference type="InterPro" id="IPR015590">
    <property type="entry name" value="Aldehyde_DH_dom"/>
</dbReference>
<dbReference type="Gene3D" id="3.40.605.10">
    <property type="entry name" value="Aldehyde Dehydrogenase, Chain A, domain 1"/>
    <property type="match status" value="1"/>
</dbReference>
<feature type="domain" description="Thiamine pyrophosphate enzyme TPP-binding" evidence="6">
    <location>
        <begin position="67"/>
        <end position="184"/>
    </location>
</feature>
<evidence type="ECO:0000259" key="5">
    <source>
        <dbReference type="Pfam" id="PF00171"/>
    </source>
</evidence>
<dbReference type="PANTHER" id="PTHR42818:SF1">
    <property type="entry name" value="SULFOPYRUVATE DECARBOXYLASE"/>
    <property type="match status" value="1"/>
</dbReference>
<dbReference type="Pfam" id="PF02775">
    <property type="entry name" value="TPP_enzyme_C"/>
    <property type="match status" value="1"/>
</dbReference>
<dbReference type="PANTHER" id="PTHR42818">
    <property type="entry name" value="SULFOPYRUVATE DECARBOXYLASE SUBUNIT ALPHA"/>
    <property type="match status" value="1"/>
</dbReference>
<dbReference type="InterPro" id="IPR011766">
    <property type="entry name" value="TPP_enzyme_TPP-bd"/>
</dbReference>
<keyword evidence="3" id="KW-0456">Lyase</keyword>
<dbReference type="STRING" id="1108044.GOOTI_170_00980"/>
<keyword evidence="1" id="KW-0210">Decarboxylase</keyword>
<sequence>MTTTTAHPGASPGVSDATATPDDAATAATPMDRRLFVSALLDQVPDALVVTGLGSASYDVFAHGEREQNFYLWGAMGGSVPVGLGLALAQPERSVLVVTGDGEMLMGIGSLGSAAVRAPENLTVLVLDNGHFGETGMQRSHSGLGARLVDVARGFGIADCREVHSVDEVTDIASIINARNGLSFVQAHINTDEPPRPAAARRCRREEQVPRSARAGDFLMTDNTMQPYQLRINGRWCDSDSGESFDSFDPFTGKPWARIARGNAADVDDAVRAAHTALTDSAWAEMTASARGHLLHR</sequence>
<organism evidence="7 8">
    <name type="scientific">Gordonia otitidis (strain DSM 44809 / CCUG 52243 / JCM 12355 / NBRC 100426 / IFM 10032)</name>
    <dbReference type="NCBI Taxonomy" id="1108044"/>
    <lineage>
        <taxon>Bacteria</taxon>
        <taxon>Bacillati</taxon>
        <taxon>Actinomycetota</taxon>
        <taxon>Actinomycetes</taxon>
        <taxon>Mycobacteriales</taxon>
        <taxon>Gordoniaceae</taxon>
        <taxon>Gordonia</taxon>
    </lineage>
</organism>
<feature type="region of interest" description="Disordered" evidence="4">
    <location>
        <begin position="1"/>
        <end position="24"/>
    </location>
</feature>
<evidence type="ECO:0000313" key="8">
    <source>
        <dbReference type="Proteomes" id="UP000005038"/>
    </source>
</evidence>
<protein>
    <recommendedName>
        <fullName evidence="9">Aldehyde dehydrogenase</fullName>
    </recommendedName>
</protein>
<evidence type="ECO:0000256" key="3">
    <source>
        <dbReference type="ARBA" id="ARBA00023239"/>
    </source>
</evidence>
<dbReference type="Proteomes" id="UP000005038">
    <property type="component" value="Unassembled WGS sequence"/>
</dbReference>
<dbReference type="Pfam" id="PF00171">
    <property type="entry name" value="Aldedh"/>
    <property type="match status" value="1"/>
</dbReference>
<gene>
    <name evidence="7" type="ORF">GOOTI_170_00980</name>
</gene>
<evidence type="ECO:0000259" key="6">
    <source>
        <dbReference type="Pfam" id="PF02775"/>
    </source>
</evidence>
<dbReference type="InterPro" id="IPR051818">
    <property type="entry name" value="TPP_dependent_decarboxylase"/>
</dbReference>
<dbReference type="GO" id="GO:0000287">
    <property type="term" value="F:magnesium ion binding"/>
    <property type="evidence" value="ECO:0007669"/>
    <property type="project" value="UniProtKB-ARBA"/>
</dbReference>
<dbReference type="GO" id="GO:0016491">
    <property type="term" value="F:oxidoreductase activity"/>
    <property type="evidence" value="ECO:0007669"/>
    <property type="project" value="UniProtKB-KW"/>
</dbReference>
<dbReference type="RefSeq" id="WP_007239842.1">
    <property type="nucleotide sequence ID" value="NZ_BAFB01000170.1"/>
</dbReference>